<feature type="coiled-coil region" evidence="1">
    <location>
        <begin position="13"/>
        <end position="47"/>
    </location>
</feature>
<dbReference type="Proteomes" id="UP000826616">
    <property type="component" value="Chromosome"/>
</dbReference>
<organism evidence="2 3">
    <name type="scientific">Aneurinibacillus thermoaerophilus</name>
    <dbReference type="NCBI Taxonomy" id="143495"/>
    <lineage>
        <taxon>Bacteria</taxon>
        <taxon>Bacillati</taxon>
        <taxon>Bacillota</taxon>
        <taxon>Bacilli</taxon>
        <taxon>Bacillales</taxon>
        <taxon>Paenibacillaceae</taxon>
        <taxon>Aneurinibacillus group</taxon>
        <taxon>Aneurinibacillus</taxon>
    </lineage>
</organism>
<reference evidence="2 3" key="1">
    <citation type="submission" date="2021-08" db="EMBL/GenBank/DDBJ databases">
        <title>Complete genome sequence of the strain Aneurinibacillus thermoaerophilus CCM 8960.</title>
        <authorList>
            <person name="Musilova J."/>
            <person name="Kourilova X."/>
            <person name="Pernicova I."/>
            <person name="Bezdicek M."/>
            <person name="Lengerova M."/>
            <person name="Obruca S."/>
            <person name="Sedlar K."/>
        </authorList>
    </citation>
    <scope>NUCLEOTIDE SEQUENCE [LARGE SCALE GENOMIC DNA]</scope>
    <source>
        <strain evidence="2 3">CCM 8960</strain>
    </source>
</reference>
<dbReference type="GeneID" id="97141915"/>
<protein>
    <submittedName>
        <fullName evidence="2">Uncharacterized protein</fullName>
    </submittedName>
</protein>
<evidence type="ECO:0000313" key="3">
    <source>
        <dbReference type="Proteomes" id="UP000826616"/>
    </source>
</evidence>
<sequence>MKTHELKTEPPYFQAVLDEVERLRKDNEELQKLVDKFSEANRRLRIAVANQK</sequence>
<keyword evidence="3" id="KW-1185">Reference proteome</keyword>
<keyword evidence="1" id="KW-0175">Coiled coil</keyword>
<dbReference type="RefSeq" id="WP_156424013.1">
    <property type="nucleotide sequence ID" value="NZ_CP080764.1"/>
</dbReference>
<name>A0ABX8Y8L8_ANETH</name>
<evidence type="ECO:0000313" key="2">
    <source>
        <dbReference type="EMBL" id="QYY41484.1"/>
    </source>
</evidence>
<accession>A0ABX8Y8L8</accession>
<gene>
    <name evidence="2" type="ORF">K3F53_11085</name>
</gene>
<evidence type="ECO:0000256" key="1">
    <source>
        <dbReference type="SAM" id="Coils"/>
    </source>
</evidence>
<dbReference type="EMBL" id="CP080764">
    <property type="protein sequence ID" value="QYY41484.1"/>
    <property type="molecule type" value="Genomic_DNA"/>
</dbReference>
<proteinExistence type="predicted"/>